<dbReference type="InterPro" id="IPR001567">
    <property type="entry name" value="Pept_M3A_M3B_dom"/>
</dbReference>
<dbReference type="EMBL" id="JAERRI010000001">
    <property type="protein sequence ID" value="MBL1087804.1"/>
    <property type="molecule type" value="Genomic_DNA"/>
</dbReference>
<evidence type="ECO:0000256" key="8">
    <source>
        <dbReference type="SAM" id="MobiDB-lite"/>
    </source>
</evidence>
<evidence type="ECO:0000256" key="4">
    <source>
        <dbReference type="ARBA" id="ARBA00022801"/>
    </source>
</evidence>
<comment type="caution">
    <text evidence="10">The sequence shown here is derived from an EMBL/GenBank/DDBJ whole genome shotgun (WGS) entry which is preliminary data.</text>
</comment>
<keyword evidence="2 7" id="KW-0645">Protease</keyword>
<keyword evidence="4 7" id="KW-0378">Hydrolase</keyword>
<dbReference type="InterPro" id="IPR034005">
    <property type="entry name" value="M3A_DCP"/>
</dbReference>
<dbReference type="Pfam" id="PF01432">
    <property type="entry name" value="Peptidase_M3"/>
    <property type="match status" value="1"/>
</dbReference>
<gene>
    <name evidence="10" type="ORF">JK360_00080</name>
</gene>
<evidence type="ECO:0000256" key="5">
    <source>
        <dbReference type="ARBA" id="ARBA00022833"/>
    </source>
</evidence>
<proteinExistence type="inferred from homology"/>
<keyword evidence="3 7" id="KW-0479">Metal-binding</keyword>
<feature type="region of interest" description="Disordered" evidence="8">
    <location>
        <begin position="1"/>
        <end position="40"/>
    </location>
</feature>
<dbReference type="CDD" id="cd06456">
    <property type="entry name" value="M3A_DCP"/>
    <property type="match status" value="1"/>
</dbReference>
<evidence type="ECO:0000259" key="9">
    <source>
        <dbReference type="Pfam" id="PF01432"/>
    </source>
</evidence>
<evidence type="ECO:0000256" key="3">
    <source>
        <dbReference type="ARBA" id="ARBA00022723"/>
    </source>
</evidence>
<comment type="similarity">
    <text evidence="1 7">Belongs to the peptidase M3 family.</text>
</comment>
<comment type="cofactor">
    <cofactor evidence="7">
        <name>Zn(2+)</name>
        <dbReference type="ChEBI" id="CHEBI:29105"/>
    </cofactor>
    <text evidence="7">Binds 1 zinc ion.</text>
</comment>
<dbReference type="PANTHER" id="PTHR43660">
    <property type="entry name" value="DIPEPTIDYL CARBOXYPEPTIDASE"/>
    <property type="match status" value="1"/>
</dbReference>
<feature type="compositionally biased region" description="Low complexity" evidence="8">
    <location>
        <begin position="716"/>
        <end position="726"/>
    </location>
</feature>
<dbReference type="SUPFAM" id="SSF55486">
    <property type="entry name" value="Metalloproteases ('zincins'), catalytic domain"/>
    <property type="match status" value="1"/>
</dbReference>
<sequence length="735" mass="79714">MIPPVSGALLASPFDDTTKGPPTLPGNAPRRPTPGVGSKPVTPNPFFEPSDLPYELPPFARIRTDHYLPAFERGMAEQLDEVAAIAGRTGPPTFENTVEALERSGALLDRVRRVFFLKAGADTDDEIEALEAEIAPRLAAHDDALLLDPGLFAHLDALYARREQLGLDPEQLRLLERHHTLRIRAGARLTAVQQRRLREINAELATLSTRFEQNVRAATAAAALIVDTAGELSGLPDAQIAAAAENARALGHAGRFALVLKNFTQQTELAALDDPALRERLLAASLGRGTDSNGPVAVALARLRAERAALLGHPSHAAWEVADRTAGTTDAVEEMFARLTGPALANAEREAAALAEAAGVPKIRAADWQYYAERVRKERFHLDAADLRPYLELETVLHDGVFHAAGLVYGITFTERPDLVAYHPDARVFEVHDADGGPLGLFLGDFHSRPSKRGGAWMNSLILQSGLLGQRPVVVNNLNIAKPPAGEPVLMTWSEVITLFHEFGHALHALFSDVRYPLLSGTQVPRDFVEFPSQVNEMWAERPEVLAHYARHHRTGEPLPAELPARLRAATTFGAGFRMVEHQAAAVLDWAWHSLSADDGLPDADRAEAFEAAALERAGLASAAIPPRYRTSYFNHIFAHGYAAGYYGYRWAEVLDADTVRWFRENGRPVRASGEIFRRELLARGGSVDAMAAFRAVVGRDPDIAPLLARHGLDGPGTDDPTTEGPGTDGPGPAG</sequence>
<feature type="domain" description="Peptidase M3A/M3B catalytic" evidence="9">
    <location>
        <begin position="272"/>
        <end position="712"/>
    </location>
</feature>
<evidence type="ECO:0000256" key="6">
    <source>
        <dbReference type="ARBA" id="ARBA00023049"/>
    </source>
</evidence>
<accession>A0ABS1MIB2</accession>
<evidence type="ECO:0000256" key="7">
    <source>
        <dbReference type="RuleBase" id="RU003435"/>
    </source>
</evidence>
<keyword evidence="6 7" id="KW-0482">Metalloprotease</keyword>
<keyword evidence="5 7" id="KW-0862">Zinc</keyword>
<name>A0ABS1MIB2_9ACTN</name>
<keyword evidence="11" id="KW-1185">Reference proteome</keyword>
<feature type="region of interest" description="Disordered" evidence="8">
    <location>
        <begin position="708"/>
        <end position="735"/>
    </location>
</feature>
<evidence type="ECO:0000313" key="11">
    <source>
        <dbReference type="Proteomes" id="UP000629371"/>
    </source>
</evidence>
<evidence type="ECO:0000256" key="2">
    <source>
        <dbReference type="ARBA" id="ARBA00022670"/>
    </source>
</evidence>
<organism evidence="10 11">
    <name type="scientific">Streptomyces siderophoricus</name>
    <dbReference type="NCBI Taxonomy" id="2802281"/>
    <lineage>
        <taxon>Bacteria</taxon>
        <taxon>Bacillati</taxon>
        <taxon>Actinomycetota</taxon>
        <taxon>Actinomycetes</taxon>
        <taxon>Kitasatosporales</taxon>
        <taxon>Streptomycetaceae</taxon>
        <taxon>Streptomyces</taxon>
    </lineage>
</organism>
<protein>
    <submittedName>
        <fullName evidence="10">M3 family metallopeptidase</fullName>
    </submittedName>
</protein>
<evidence type="ECO:0000256" key="1">
    <source>
        <dbReference type="ARBA" id="ARBA00006040"/>
    </source>
</evidence>
<reference evidence="10 11" key="1">
    <citation type="submission" date="2021-01" db="EMBL/GenBank/DDBJ databases">
        <title>WGS of actinomycetes isolated from Thailand.</title>
        <authorList>
            <person name="Thawai C."/>
        </authorList>
    </citation>
    <scope>NUCLEOTIDE SEQUENCE [LARGE SCALE GENOMIC DNA]</scope>
    <source>
        <strain evidence="10 11">CH9-7</strain>
    </source>
</reference>
<dbReference type="Proteomes" id="UP000629371">
    <property type="component" value="Unassembled WGS sequence"/>
</dbReference>
<dbReference type="InterPro" id="IPR045090">
    <property type="entry name" value="Pept_M3A_M3B"/>
</dbReference>
<evidence type="ECO:0000313" key="10">
    <source>
        <dbReference type="EMBL" id="MBL1087804.1"/>
    </source>
</evidence>
<dbReference type="PANTHER" id="PTHR43660:SF1">
    <property type="entry name" value="DIPEPTIDYL CARBOXYPEPTIDASE"/>
    <property type="match status" value="1"/>
</dbReference>
<dbReference type="Gene3D" id="1.10.1370.40">
    <property type="match status" value="3"/>
</dbReference>